<evidence type="ECO:0000313" key="2">
    <source>
        <dbReference type="EMBL" id="KAG7662615.1"/>
    </source>
</evidence>
<reference evidence="2 3" key="1">
    <citation type="journal article" date="2021" name="DNA Res.">
        <title>Genome analysis of Candida subhashii reveals its hybrid nature and dual mitochondrial genome conformations.</title>
        <authorList>
            <person name="Mixao V."/>
            <person name="Hegedusova E."/>
            <person name="Saus E."/>
            <person name="Pryszcz L.P."/>
            <person name="Cillingova A."/>
            <person name="Nosek J."/>
            <person name="Gabaldon T."/>
        </authorList>
    </citation>
    <scope>NUCLEOTIDE SEQUENCE [LARGE SCALE GENOMIC DNA]</scope>
    <source>
        <strain evidence="2 3">CBS 10753</strain>
    </source>
</reference>
<sequence length="1059" mass="122968">MSFVDIQSDDAAFFADIDAWQSEDELEYEEDETPIFMAEDPNPNTVQTFHPEGNTVQQVVSNLCDSQGVQDELANAQNMIDNRETIDGSVLLPFSQNDLNIDDVREGDERAFPRATILGDDKLIYLMEFKRKSYKRFIYLHGLIIDKDGKIVNPSARFQRNNGQVIKFLKERKHPFIILESVYNKDTSLFPFYHEALWNYVTPSFFQTETVGTDAFQYRRYVSHPLKKSSYQQIKGALVTIGSNQSFVIHVPYDDFSKENIAVTYEAPEYTSVHTENPIDQSFQGLTFTEDDFNYLYKGTIKERSEEGMKIYAMIYKRVIGNSAHSQYFAKSFHVPKDKEFMYRYHQPATIDSYAGLFGRFYCIINCFECFGFIGNSYSDQCKELVAAIIKSKSNEARLEKMIDLFIYFNTEDGGSFLRCLLYPYLRKLKNGKYFGTTTLMVRLDAIKNFYKFAIFIRSSEEERTAFSLGENWPRKYKGWMFVCELYKNLMNIRGDGSMNVSATGVPGKCTVDGQEVDKNYLVESYYKSAIFYHEKFQEICRITGKDILISEVFQRYQDVSKYDYQRNALGENVFNRYFSIENLSESQKSKLLNVIDDMSKALATIIFMTSANTFRSSELLWIATQGDNYQDRDLVYLHGSVVIRSTYNKNRSFNRRLRFTTKLVTMYIVNHVTAVRALYLQLLQPNYPSLTTTIFDVQELRDPSKSSEVFYKKFLFVSQHGRLITLSDLYAFQAKVLGINRRDVLGIRVLRQAITMFIRDDVEVGNERYLLLLKAIDDNRQGHTFLTAESVYGRERHTNESMHLLQDVKLMIGFFNDFFRFLGITHWSPNGKLLEATKPRIIPTSFNQLRILLTEDILDAAQMILPNFEFRNPDQATGVSDVAYGLESNRFILAPTGFGKTLIFSIPLKAFARYHEQNPKSFSRVLSVLMLPYSFLVIEMIERLGSYLNVQNVKDYETFLPTTDVLVGVYNDFVRPGFINFIRGFNLRYESTNVLGLIIIDEVHCLLEEFAFRKLRKFSGGTLNLFWKRIYLSATVEYDFKEELSSTFNLPEPQRLNF</sequence>
<dbReference type="Pfam" id="PF00270">
    <property type="entry name" value="DEAD"/>
    <property type="match status" value="1"/>
</dbReference>
<dbReference type="SMART" id="SM00487">
    <property type="entry name" value="DEXDc"/>
    <property type="match status" value="1"/>
</dbReference>
<dbReference type="InterPro" id="IPR011545">
    <property type="entry name" value="DEAD/DEAH_box_helicase_dom"/>
</dbReference>
<dbReference type="InterPro" id="IPR014001">
    <property type="entry name" value="Helicase_ATP-bd"/>
</dbReference>
<accession>A0A8J5UW01</accession>
<name>A0A8J5UW01_9ASCO</name>
<dbReference type="EMBL" id="JAGSYN010000167">
    <property type="protein sequence ID" value="KAG7662615.1"/>
    <property type="molecule type" value="Genomic_DNA"/>
</dbReference>
<dbReference type="GeneID" id="73470712"/>
<dbReference type="RefSeq" id="XP_049262848.1">
    <property type="nucleotide sequence ID" value="XM_049407816.1"/>
</dbReference>
<organism evidence="2 3">
    <name type="scientific">[Candida] subhashii</name>
    <dbReference type="NCBI Taxonomy" id="561895"/>
    <lineage>
        <taxon>Eukaryota</taxon>
        <taxon>Fungi</taxon>
        <taxon>Dikarya</taxon>
        <taxon>Ascomycota</taxon>
        <taxon>Saccharomycotina</taxon>
        <taxon>Pichiomycetes</taxon>
        <taxon>Debaryomycetaceae</taxon>
        <taxon>Spathaspora</taxon>
    </lineage>
</organism>
<proteinExistence type="predicted"/>
<keyword evidence="3" id="KW-1185">Reference proteome</keyword>
<evidence type="ECO:0000313" key="3">
    <source>
        <dbReference type="Proteomes" id="UP000694255"/>
    </source>
</evidence>
<dbReference type="AlphaFoldDB" id="A0A8J5UW01"/>
<dbReference type="Proteomes" id="UP000694255">
    <property type="component" value="Unassembled WGS sequence"/>
</dbReference>
<dbReference type="GO" id="GO:0005524">
    <property type="term" value="F:ATP binding"/>
    <property type="evidence" value="ECO:0007669"/>
    <property type="project" value="InterPro"/>
</dbReference>
<evidence type="ECO:0000259" key="1">
    <source>
        <dbReference type="PROSITE" id="PS51192"/>
    </source>
</evidence>
<dbReference type="PROSITE" id="PS51192">
    <property type="entry name" value="HELICASE_ATP_BIND_1"/>
    <property type="match status" value="1"/>
</dbReference>
<dbReference type="GO" id="GO:0003676">
    <property type="term" value="F:nucleic acid binding"/>
    <property type="evidence" value="ECO:0007669"/>
    <property type="project" value="InterPro"/>
</dbReference>
<comment type="caution">
    <text evidence="2">The sequence shown here is derived from an EMBL/GenBank/DDBJ whole genome shotgun (WGS) entry which is preliminary data.</text>
</comment>
<feature type="domain" description="Helicase ATP-binding" evidence="1">
    <location>
        <begin position="882"/>
        <end position="1055"/>
    </location>
</feature>
<feature type="non-terminal residue" evidence="2">
    <location>
        <position position="1059"/>
    </location>
</feature>
<protein>
    <recommendedName>
        <fullName evidence="1">Helicase ATP-binding domain-containing protein</fullName>
    </recommendedName>
</protein>
<gene>
    <name evidence="2" type="ORF">J8A68_003912</name>
</gene>
<dbReference type="OrthoDB" id="4050369at2759"/>